<dbReference type="EMBL" id="BSPD01000054">
    <property type="protein sequence ID" value="GLS26513.1"/>
    <property type="molecule type" value="Genomic_DNA"/>
</dbReference>
<evidence type="ECO:0000256" key="5">
    <source>
        <dbReference type="ARBA" id="ARBA00031841"/>
    </source>
</evidence>
<dbReference type="GO" id="GO:0005829">
    <property type="term" value="C:cytosol"/>
    <property type="evidence" value="ECO:0007669"/>
    <property type="project" value="TreeGrafter"/>
</dbReference>
<comment type="similarity">
    <text evidence="2">Belongs to the DUF177 domain family.</text>
</comment>
<dbReference type="InterPro" id="IPR039255">
    <property type="entry name" value="YceD_bac"/>
</dbReference>
<keyword evidence="4" id="KW-0690">Ribosome biogenesis</keyword>
<evidence type="ECO:0000313" key="7">
    <source>
        <dbReference type="Proteomes" id="UP001156870"/>
    </source>
</evidence>
<evidence type="ECO:0000256" key="1">
    <source>
        <dbReference type="ARBA" id="ARBA00002868"/>
    </source>
</evidence>
<comment type="caution">
    <text evidence="6">The sequence shown here is derived from an EMBL/GenBank/DDBJ whole genome shotgun (WGS) entry which is preliminary data.</text>
</comment>
<dbReference type="RefSeq" id="WP_232594703.1">
    <property type="nucleotide sequence ID" value="NZ_BSPD01000054.1"/>
</dbReference>
<reference evidence="6 7" key="1">
    <citation type="journal article" date="2014" name="Int. J. Syst. Evol. Microbiol.">
        <title>Complete genome sequence of Corynebacterium casei LMG S-19264T (=DSM 44701T), isolated from a smear-ripened cheese.</title>
        <authorList>
            <consortium name="US DOE Joint Genome Institute (JGI-PGF)"/>
            <person name="Walter F."/>
            <person name="Albersmeier A."/>
            <person name="Kalinowski J."/>
            <person name="Ruckert C."/>
        </authorList>
    </citation>
    <scope>NUCLEOTIDE SEQUENCE [LARGE SCALE GENOMIC DNA]</scope>
    <source>
        <strain evidence="6 7">NBRC 110095</strain>
    </source>
</reference>
<evidence type="ECO:0000256" key="2">
    <source>
        <dbReference type="ARBA" id="ARBA00010740"/>
    </source>
</evidence>
<sequence>MSKPPNYQRLPRTVDPRKFAQNGVKLVGDIEQNQLERLSAAVVQIVSPVQVSLAFDIGEEGYREVTGRISAEVQAECQRCLQPTPLSLVCDVSVGVVWDEDQAKQLPSRLDPWIVGEGAADLFCMVEEELLLALPMVAFHAEQCVNEALFSSADSSEDLDVDQSNPFSVLEQLKSTPKK</sequence>
<name>A0AA37T3X2_9GAMM</name>
<accession>A0AA37T3X2</accession>
<keyword evidence="7" id="KW-1185">Reference proteome</keyword>
<dbReference type="InterPro" id="IPR003772">
    <property type="entry name" value="YceD"/>
</dbReference>
<dbReference type="PANTHER" id="PTHR38099:SF1">
    <property type="entry name" value="LARGE RIBOSOMAL RNA SUBUNIT ACCUMULATION PROTEIN YCED"/>
    <property type="match status" value="1"/>
</dbReference>
<comment type="function">
    <text evidence="1">Plays a role in synthesis, processing and/or stability of 23S rRNA.</text>
</comment>
<evidence type="ECO:0000313" key="6">
    <source>
        <dbReference type="EMBL" id="GLS26513.1"/>
    </source>
</evidence>
<gene>
    <name evidence="6" type="ORF">GCM10007877_22290</name>
</gene>
<evidence type="ECO:0000256" key="4">
    <source>
        <dbReference type="ARBA" id="ARBA00022517"/>
    </source>
</evidence>
<dbReference type="Proteomes" id="UP001156870">
    <property type="component" value="Unassembled WGS sequence"/>
</dbReference>
<dbReference type="Pfam" id="PF02620">
    <property type="entry name" value="YceD"/>
    <property type="match status" value="1"/>
</dbReference>
<protein>
    <recommendedName>
        <fullName evidence="3">Large ribosomal RNA subunit accumulation protein YceD</fullName>
    </recommendedName>
    <alternativeName>
        <fullName evidence="5">23S rRNA accumulation protein YceD</fullName>
    </alternativeName>
</protein>
<evidence type="ECO:0000256" key="3">
    <source>
        <dbReference type="ARBA" id="ARBA00015716"/>
    </source>
</evidence>
<dbReference type="AlphaFoldDB" id="A0AA37T3X2"/>
<organism evidence="6 7">
    <name type="scientific">Marinibactrum halimedae</name>
    <dbReference type="NCBI Taxonomy" id="1444977"/>
    <lineage>
        <taxon>Bacteria</taxon>
        <taxon>Pseudomonadati</taxon>
        <taxon>Pseudomonadota</taxon>
        <taxon>Gammaproteobacteria</taxon>
        <taxon>Cellvibrionales</taxon>
        <taxon>Cellvibrionaceae</taxon>
        <taxon>Marinibactrum</taxon>
    </lineage>
</organism>
<dbReference type="PANTHER" id="PTHR38099">
    <property type="entry name" value="LARGE RIBOSOMAL RNA SUBUNIT ACCUMULATION PROTEIN YCED"/>
    <property type="match status" value="1"/>
</dbReference>
<proteinExistence type="inferred from homology"/>
<dbReference type="GO" id="GO:0042254">
    <property type="term" value="P:ribosome biogenesis"/>
    <property type="evidence" value="ECO:0007669"/>
    <property type="project" value="UniProtKB-KW"/>
</dbReference>